<reference evidence="1 2" key="1">
    <citation type="submission" date="2017-04" db="EMBL/GenBank/DDBJ databases">
        <title>Weissella cibaria strain m2 complete genome.</title>
        <authorList>
            <person name="Pan Q."/>
            <person name="Tan M."/>
            <person name="Yao F."/>
            <person name="Su S."/>
        </authorList>
    </citation>
    <scope>NUCLEOTIDE SEQUENCE [LARGE SCALE GENOMIC DNA]</scope>
    <source>
        <strain evidence="1 2">M2</strain>
    </source>
</reference>
<gene>
    <name evidence="1" type="ORF">B6254_0937</name>
</gene>
<evidence type="ECO:0000313" key="1">
    <source>
        <dbReference type="EMBL" id="AWF95344.1"/>
    </source>
</evidence>
<proteinExistence type="predicted"/>
<dbReference type="EMBL" id="CP020928">
    <property type="protein sequence ID" value="AWF95344.1"/>
    <property type="molecule type" value="Genomic_DNA"/>
</dbReference>
<sequence length="56" mass="6590">MRDAHEISANTGMIQLLAFLSYSDTPLEYRNYLEFMRELNLPSWFEDMAREAVMTA</sequence>
<organism evidence="1 2">
    <name type="scientific">Weissella cibaria</name>
    <dbReference type="NCBI Taxonomy" id="137591"/>
    <lineage>
        <taxon>Bacteria</taxon>
        <taxon>Bacillati</taxon>
        <taxon>Bacillota</taxon>
        <taxon>Bacilli</taxon>
        <taxon>Lactobacillales</taxon>
        <taxon>Lactobacillaceae</taxon>
        <taxon>Weissella</taxon>
    </lineage>
</organism>
<dbReference type="Proteomes" id="UP000244870">
    <property type="component" value="Chromosome"/>
</dbReference>
<protein>
    <submittedName>
        <fullName evidence="1">Uncharacterized protein</fullName>
    </submittedName>
</protein>
<dbReference type="AlphaFoldDB" id="A0A2S1KQU2"/>
<accession>A0A2S1KQU2</accession>
<name>A0A2S1KQU2_9LACO</name>
<evidence type="ECO:0000313" key="2">
    <source>
        <dbReference type="Proteomes" id="UP000244870"/>
    </source>
</evidence>